<protein>
    <submittedName>
        <fullName evidence="1">Uncharacterized protein</fullName>
    </submittedName>
</protein>
<reference evidence="1 2" key="1">
    <citation type="submission" date="2019-05" db="EMBL/GenBank/DDBJ databases">
        <title>Another draft genome of Portunus trituberculatus and its Hox gene families provides insights of decapod evolution.</title>
        <authorList>
            <person name="Jeong J.-H."/>
            <person name="Song I."/>
            <person name="Kim S."/>
            <person name="Choi T."/>
            <person name="Kim D."/>
            <person name="Ryu S."/>
            <person name="Kim W."/>
        </authorList>
    </citation>
    <scope>NUCLEOTIDE SEQUENCE [LARGE SCALE GENOMIC DNA]</scope>
    <source>
        <tissue evidence="1">Muscle</tissue>
    </source>
</reference>
<dbReference type="AlphaFoldDB" id="A0A5B7G8U7"/>
<accession>A0A5B7G8U7</accession>
<gene>
    <name evidence="1" type="ORF">E2C01_046836</name>
</gene>
<comment type="caution">
    <text evidence="1">The sequence shown here is derived from an EMBL/GenBank/DDBJ whole genome shotgun (WGS) entry which is preliminary data.</text>
</comment>
<organism evidence="1 2">
    <name type="scientific">Portunus trituberculatus</name>
    <name type="common">Swimming crab</name>
    <name type="synonym">Neptunus trituberculatus</name>
    <dbReference type="NCBI Taxonomy" id="210409"/>
    <lineage>
        <taxon>Eukaryota</taxon>
        <taxon>Metazoa</taxon>
        <taxon>Ecdysozoa</taxon>
        <taxon>Arthropoda</taxon>
        <taxon>Crustacea</taxon>
        <taxon>Multicrustacea</taxon>
        <taxon>Malacostraca</taxon>
        <taxon>Eumalacostraca</taxon>
        <taxon>Eucarida</taxon>
        <taxon>Decapoda</taxon>
        <taxon>Pleocyemata</taxon>
        <taxon>Brachyura</taxon>
        <taxon>Eubrachyura</taxon>
        <taxon>Portunoidea</taxon>
        <taxon>Portunidae</taxon>
        <taxon>Portuninae</taxon>
        <taxon>Portunus</taxon>
    </lineage>
</organism>
<name>A0A5B7G8U7_PORTR</name>
<proteinExistence type="predicted"/>
<keyword evidence="2" id="KW-1185">Reference proteome</keyword>
<evidence type="ECO:0000313" key="1">
    <source>
        <dbReference type="EMBL" id="MPC52954.1"/>
    </source>
</evidence>
<sequence>MSGYRHRVFHCVVPRLLTKHSLHHNVTVPNVSDGLGRDTSTRGELLADLHRHLYLLSHAV</sequence>
<dbReference type="Proteomes" id="UP000324222">
    <property type="component" value="Unassembled WGS sequence"/>
</dbReference>
<dbReference type="EMBL" id="VSRR010011280">
    <property type="protein sequence ID" value="MPC52954.1"/>
    <property type="molecule type" value="Genomic_DNA"/>
</dbReference>
<evidence type="ECO:0000313" key="2">
    <source>
        <dbReference type="Proteomes" id="UP000324222"/>
    </source>
</evidence>